<protein>
    <submittedName>
        <fullName evidence="1">Uncharacterized protein</fullName>
    </submittedName>
</protein>
<accession>A0A9J6AHX0</accession>
<organism evidence="1 2">
    <name type="scientific">Solanum commersonii</name>
    <name type="common">Commerson's wild potato</name>
    <name type="synonym">Commerson's nightshade</name>
    <dbReference type="NCBI Taxonomy" id="4109"/>
    <lineage>
        <taxon>Eukaryota</taxon>
        <taxon>Viridiplantae</taxon>
        <taxon>Streptophyta</taxon>
        <taxon>Embryophyta</taxon>
        <taxon>Tracheophyta</taxon>
        <taxon>Spermatophyta</taxon>
        <taxon>Magnoliopsida</taxon>
        <taxon>eudicotyledons</taxon>
        <taxon>Gunneridae</taxon>
        <taxon>Pentapetalae</taxon>
        <taxon>asterids</taxon>
        <taxon>lamiids</taxon>
        <taxon>Solanales</taxon>
        <taxon>Solanaceae</taxon>
        <taxon>Solanoideae</taxon>
        <taxon>Solaneae</taxon>
        <taxon>Solanum</taxon>
    </lineage>
</organism>
<dbReference type="EMBL" id="JACXVP010000002">
    <property type="protein sequence ID" value="KAG5624222.1"/>
    <property type="molecule type" value="Genomic_DNA"/>
</dbReference>
<keyword evidence="2" id="KW-1185">Reference proteome</keyword>
<sequence length="117" mass="13090">MGCCQINDNPDGQHEDEAILYRGLSQSYYNAREFSMISHSLAEYNTTAISMPCYPMGMRTHSLPFGLNEVSAGGPSSHDQSDLTWVQPRDINGLKRQLVKLLELSGRLPLTRVPAEY</sequence>
<reference evidence="1 2" key="1">
    <citation type="submission" date="2020-09" db="EMBL/GenBank/DDBJ databases">
        <title>De no assembly of potato wild relative species, Solanum commersonii.</title>
        <authorList>
            <person name="Cho K."/>
        </authorList>
    </citation>
    <scope>NUCLEOTIDE SEQUENCE [LARGE SCALE GENOMIC DNA]</scope>
    <source>
        <strain evidence="1">LZ3.2</strain>
        <tissue evidence="1">Leaf</tissue>
    </source>
</reference>
<proteinExistence type="predicted"/>
<name>A0A9J6AHX0_SOLCO</name>
<dbReference type="Proteomes" id="UP000824120">
    <property type="component" value="Chromosome 2"/>
</dbReference>
<evidence type="ECO:0000313" key="1">
    <source>
        <dbReference type="EMBL" id="KAG5624222.1"/>
    </source>
</evidence>
<comment type="caution">
    <text evidence="1">The sequence shown here is derived from an EMBL/GenBank/DDBJ whole genome shotgun (WGS) entry which is preliminary data.</text>
</comment>
<dbReference type="OrthoDB" id="549353at2759"/>
<dbReference type="AlphaFoldDB" id="A0A9J6AHX0"/>
<evidence type="ECO:0000313" key="2">
    <source>
        <dbReference type="Proteomes" id="UP000824120"/>
    </source>
</evidence>
<gene>
    <name evidence="1" type="ORF">H5410_009440</name>
</gene>